<keyword evidence="4" id="KW-0175">Coiled coil</keyword>
<evidence type="ECO:0000256" key="2">
    <source>
        <dbReference type="ARBA" id="ARBA00022448"/>
    </source>
</evidence>
<feature type="domain" description="Exocyst complex component Sec3 PIP2-binding N-terminal" evidence="6">
    <location>
        <begin position="92"/>
        <end position="193"/>
    </location>
</feature>
<evidence type="ECO:0000256" key="3">
    <source>
        <dbReference type="ARBA" id="ARBA00022483"/>
    </source>
</evidence>
<gene>
    <name evidence="7" type="ORF">L228DRAFT_217317</name>
</gene>
<dbReference type="GO" id="GO:0006893">
    <property type="term" value="P:Golgi to plasma membrane transport"/>
    <property type="evidence" value="ECO:0007669"/>
    <property type="project" value="TreeGrafter"/>
</dbReference>
<evidence type="ECO:0000256" key="5">
    <source>
        <dbReference type="SAM" id="MobiDB-lite"/>
    </source>
</evidence>
<dbReference type="InParanoid" id="A0A165IIH8"/>
<organism evidence="7 8">
    <name type="scientific">Xylona heveae (strain CBS 132557 / TC161)</name>
    <dbReference type="NCBI Taxonomy" id="1328760"/>
    <lineage>
        <taxon>Eukaryota</taxon>
        <taxon>Fungi</taxon>
        <taxon>Dikarya</taxon>
        <taxon>Ascomycota</taxon>
        <taxon>Pezizomycotina</taxon>
        <taxon>Xylonomycetes</taxon>
        <taxon>Xylonales</taxon>
        <taxon>Xylonaceae</taxon>
        <taxon>Xylona</taxon>
    </lineage>
</organism>
<dbReference type="FunFam" id="2.30.29.90:FF:000003">
    <property type="entry name" value="Exocyst complex component Sec3"/>
    <property type="match status" value="1"/>
</dbReference>
<evidence type="ECO:0000256" key="4">
    <source>
        <dbReference type="ARBA" id="ARBA00023054"/>
    </source>
</evidence>
<feature type="compositionally biased region" description="Basic and acidic residues" evidence="5">
    <location>
        <begin position="688"/>
        <end position="699"/>
    </location>
</feature>
<dbReference type="InterPro" id="IPR019160">
    <property type="entry name" value="Sec3_CC"/>
</dbReference>
<dbReference type="PANTHER" id="PTHR16092:SF14">
    <property type="entry name" value="EXOCYST COMPLEX COMPONENT 1 ISOFORM X1"/>
    <property type="match status" value="1"/>
</dbReference>
<feature type="compositionally biased region" description="Low complexity" evidence="5">
    <location>
        <begin position="230"/>
        <end position="244"/>
    </location>
</feature>
<feature type="compositionally biased region" description="Basic and acidic residues" evidence="5">
    <location>
        <begin position="580"/>
        <end position="589"/>
    </location>
</feature>
<dbReference type="GO" id="GO:0005546">
    <property type="term" value="F:phosphatidylinositol-4,5-bisphosphate binding"/>
    <property type="evidence" value="ECO:0007669"/>
    <property type="project" value="TreeGrafter"/>
</dbReference>
<accession>A0A165IIH8</accession>
<dbReference type="GeneID" id="28895288"/>
<dbReference type="Pfam" id="PF15277">
    <property type="entry name" value="Sec3-PIP2_bind"/>
    <property type="match status" value="1"/>
</dbReference>
<name>A0A165IIH8_XYLHT</name>
<comment type="similarity">
    <text evidence="1">Belongs to the SEC3 family.</text>
</comment>
<dbReference type="InterPro" id="IPR048628">
    <property type="entry name" value="Sec3_C"/>
</dbReference>
<feature type="region of interest" description="Disordered" evidence="5">
    <location>
        <begin position="677"/>
        <end position="783"/>
    </location>
</feature>
<dbReference type="Pfam" id="PF09763">
    <property type="entry name" value="Sec3_CC"/>
    <property type="match status" value="1"/>
</dbReference>
<dbReference type="Gene3D" id="2.30.29.90">
    <property type="match status" value="1"/>
</dbReference>
<dbReference type="Proteomes" id="UP000076632">
    <property type="component" value="Unassembled WGS sequence"/>
</dbReference>
<keyword evidence="2" id="KW-0813">Transport</keyword>
<dbReference type="Pfam" id="PF20654">
    <property type="entry name" value="Sec3_C-term"/>
    <property type="match status" value="1"/>
</dbReference>
<dbReference type="PANTHER" id="PTHR16092">
    <property type="entry name" value="SEC3/SYNTAXIN-RELATED"/>
    <property type="match status" value="1"/>
</dbReference>
<evidence type="ECO:0000259" key="6">
    <source>
        <dbReference type="SMART" id="SM01313"/>
    </source>
</evidence>
<feature type="compositionally biased region" description="Polar residues" evidence="5">
    <location>
        <begin position="716"/>
        <end position="727"/>
    </location>
</feature>
<dbReference type="EMBL" id="KV407455">
    <property type="protein sequence ID" value="KZF24941.1"/>
    <property type="molecule type" value="Genomic_DNA"/>
</dbReference>
<feature type="compositionally biased region" description="Polar residues" evidence="5">
    <location>
        <begin position="257"/>
        <end position="291"/>
    </location>
</feature>
<dbReference type="OrthoDB" id="27109at2759"/>
<feature type="compositionally biased region" description="Polar residues" evidence="5">
    <location>
        <begin position="620"/>
        <end position="632"/>
    </location>
</feature>
<dbReference type="GO" id="GO:0006887">
    <property type="term" value="P:exocytosis"/>
    <property type="evidence" value="ECO:0007669"/>
    <property type="project" value="UniProtKB-KW"/>
</dbReference>
<keyword evidence="3" id="KW-0268">Exocytosis</keyword>
<evidence type="ECO:0000313" key="7">
    <source>
        <dbReference type="EMBL" id="KZF24941.1"/>
    </source>
</evidence>
<reference evidence="7 8" key="1">
    <citation type="journal article" date="2016" name="Fungal Biol.">
        <title>The genome of Xylona heveae provides a window into fungal endophytism.</title>
        <authorList>
            <person name="Gazis R."/>
            <person name="Kuo A."/>
            <person name="Riley R."/>
            <person name="LaButti K."/>
            <person name="Lipzen A."/>
            <person name="Lin J."/>
            <person name="Amirebrahimi M."/>
            <person name="Hesse C.N."/>
            <person name="Spatafora J.W."/>
            <person name="Henrissat B."/>
            <person name="Hainaut M."/>
            <person name="Grigoriev I.V."/>
            <person name="Hibbett D.S."/>
        </authorList>
    </citation>
    <scope>NUCLEOTIDE SEQUENCE [LARGE SCALE GENOMIC DNA]</scope>
    <source>
        <strain evidence="7 8">TC161</strain>
    </source>
</reference>
<dbReference type="STRING" id="1328760.A0A165IIH8"/>
<evidence type="ECO:0000313" key="8">
    <source>
        <dbReference type="Proteomes" id="UP000076632"/>
    </source>
</evidence>
<evidence type="ECO:0000256" key="1">
    <source>
        <dbReference type="ARBA" id="ARBA00006518"/>
    </source>
</evidence>
<dbReference type="InterPro" id="IPR028258">
    <property type="entry name" value="Sec3-PIP2_bind"/>
</dbReference>
<dbReference type="GO" id="GO:0005886">
    <property type="term" value="C:plasma membrane"/>
    <property type="evidence" value="ECO:0007669"/>
    <property type="project" value="TreeGrafter"/>
</dbReference>
<feature type="compositionally biased region" description="Polar residues" evidence="5">
    <location>
        <begin position="598"/>
        <end position="608"/>
    </location>
</feature>
<feature type="compositionally biased region" description="Basic and acidic residues" evidence="5">
    <location>
        <begin position="746"/>
        <end position="767"/>
    </location>
</feature>
<dbReference type="RefSeq" id="XP_018190496.1">
    <property type="nucleotide sequence ID" value="XM_018330151.1"/>
</dbReference>
<feature type="compositionally biased region" description="Pro residues" evidence="5">
    <location>
        <begin position="325"/>
        <end position="335"/>
    </location>
</feature>
<dbReference type="SMART" id="SM01313">
    <property type="entry name" value="Sec3-PIP2_bind"/>
    <property type="match status" value="1"/>
</dbReference>
<keyword evidence="8" id="KW-1185">Reference proteome</keyword>
<dbReference type="GO" id="GO:0000145">
    <property type="term" value="C:exocyst"/>
    <property type="evidence" value="ECO:0007669"/>
    <property type="project" value="InterPro"/>
</dbReference>
<feature type="compositionally biased region" description="Pro residues" evidence="5">
    <location>
        <begin position="507"/>
        <end position="516"/>
    </location>
</feature>
<dbReference type="FunCoup" id="A0A165IIH8">
    <property type="interactions" value="57"/>
</dbReference>
<dbReference type="CDD" id="cd13315">
    <property type="entry name" value="PH_Sec3"/>
    <property type="match status" value="1"/>
</dbReference>
<sequence>MSAGTPSRGLRTQTQGQPAQSRSTDRANGSTPTSATPSRAELFEDEKERIKSSCFWKKDEDENLLESYITHIRVIEDAMYPSSPPPPDSAPQNKKPRIIIVSVRKSGRVRMHKARENANGSFSIGKTWALDELTAIQSYGGPPAADPREEQHRQWASDLGFLVTIVKPYYWHATTGREKDFFVGSLVKIYKMYTGGKLPQLIGFGQQEMVRLHNQLGTSPRPSPGPSDGASPTPSPVATAAPPSIMSRPSPVKRPLQESSNQRPSSRDQTQQLPPASRQYASQGGSTQQRPPSRDQKQPVPRPYPAPEASTIPQPPPGLDQAASPPRPYPVPPPLSTHRPSGHDHARSPGKPASQESITKRPGSRDQARPLPHPIPSQDASAQRPRSRGQDQPVPTLHPPSGLPPALSIQQPPPRPRTPESGARKPADATSNLSPPVPPQSPNRQRGNVAKQTGDALQTQTLAHKRPAGSFGDGFGPVLVPEERPDTDEVGPNTDLKSTALSRHAAPLPPNVPTSPPFLDQQPPERKRPSLQGPSHSAGQKSLGGESTDVFLTPNASPGEDDSKASAPILDRTAQDEPEPEAHLAEAEASRVAAQKEPIQTATGSAAVNPTAIESMPSAKENQAPSESNTISPPVPPMPTEPKEEEVHRPGLGPMIKKKSNKDVASAFRRAANAYNAFKPRAGGAGQRLREQNENKSNEPDGITGVVPAPSLARVAQQNNSNPSISEQIAPEVPKSQTGDAVPEVKVSDETTKQKDRLPAPKAEKSRTPSPDKAAAKAKAAEIRRQKRRSGMIKYVAALDIDPGLLEGRTADIDAVFTDHGWMGDDHQKTVDTLMADIRRDIARVEAGSWLNHLDQKDERIEAVEKMLDTAIAECDELDGLLTLYGVELSTLNDDIAYIEAQSQGLQVQTANQKLLQAELKQLLQTVSISTSDLQTLRQAQFGSPGGLEMIESTLSLLYKAMITIDPTIKAAGSTTATSGGGYSAEIGNMRALQERREGYRSESTRFMARFKRHMDSMFKFAIDEAARTQQNGFDPSGAPKLDQRAYDQIRGLLWRYSPLLLFSREIEPIEWQDATRLYIGHIKPAYQEKFREKLSGWRNSAKRPTGEELEILFTTQEKEAEGLATTARKLTVKRSQTLARSLRSSGGDGAGARLANDKSQPGKLHAYEAFTTALDEMVPIIFREQNFVVDFFHMSSLEATEFPDAVAALPPNLRSGTDLSSKKPFDPDRNMAKRVSQVMQELFSFWPGDVQGLVDWTLQMDALQGIGLLYALERKLLDLEESNQEFIVHTLQKVHDHLVNLFTRFVDEQIRAIEETKVKIKKRKGVIAFMRVFPNFSTAIENMVPLVDDKDEYEVTDMINNAYQRISRAMFESLRVIAKEGPTAMAGHGVQGQGAGDPEDKEALNYHILLIENMNHYLNEVESRDSAVLESWREQAAREMAEHMELYIDAIIRRPLGKLLDFVESTEAVISATSDPTSIASRASHSRQTFKKIVSSYDIRELRRGVEALRKRVEKHFGEADEPNLSAALVQKVLKECESRYLDVADRTRRIAETVYDGGAADIEWRKDDILNAFRR</sequence>
<dbReference type="OMA" id="SFMRVFP"/>
<feature type="region of interest" description="Disordered" evidence="5">
    <location>
        <begin position="215"/>
        <end position="664"/>
    </location>
</feature>
<feature type="compositionally biased region" description="Polar residues" evidence="5">
    <location>
        <begin position="10"/>
        <end position="37"/>
    </location>
</feature>
<proteinExistence type="inferred from homology"/>
<protein>
    <recommendedName>
        <fullName evidence="6">Exocyst complex component Sec3 PIP2-binding N-terminal domain-containing protein</fullName>
    </recommendedName>
</protein>
<feature type="region of interest" description="Disordered" evidence="5">
    <location>
        <begin position="1"/>
        <end position="47"/>
    </location>
</feature>